<dbReference type="InterPro" id="IPR050682">
    <property type="entry name" value="ModA/WtpA"/>
</dbReference>
<protein>
    <submittedName>
        <fullName evidence="4">Molybdate transport system substrate-binding protein</fullName>
    </submittedName>
</protein>
<dbReference type="SUPFAM" id="SSF53850">
    <property type="entry name" value="Periplasmic binding protein-like II"/>
    <property type="match status" value="1"/>
</dbReference>
<dbReference type="PANTHER" id="PTHR30632:SF0">
    <property type="entry name" value="SULFATE-BINDING PROTEIN"/>
    <property type="match status" value="1"/>
</dbReference>
<evidence type="ECO:0000313" key="4">
    <source>
        <dbReference type="EMBL" id="MBE1457963.1"/>
    </source>
</evidence>
<reference evidence="4 5" key="1">
    <citation type="submission" date="2020-10" db="EMBL/GenBank/DDBJ databases">
        <title>Sequencing the genomes of 1000 actinobacteria strains.</title>
        <authorList>
            <person name="Klenk H.-P."/>
        </authorList>
    </citation>
    <scope>NUCLEOTIDE SEQUENCE [LARGE SCALE GENOMIC DNA]</scope>
    <source>
        <strain evidence="4 5">DSM 45157</strain>
    </source>
</reference>
<dbReference type="EMBL" id="JADBDY010000001">
    <property type="protein sequence ID" value="MBE1457963.1"/>
    <property type="molecule type" value="Genomic_DNA"/>
</dbReference>
<proteinExistence type="inferred from homology"/>
<dbReference type="PIRSF" id="PIRSF004846">
    <property type="entry name" value="ModA"/>
    <property type="match status" value="1"/>
</dbReference>
<evidence type="ECO:0000256" key="1">
    <source>
        <dbReference type="ARBA" id="ARBA00009175"/>
    </source>
</evidence>
<evidence type="ECO:0000256" key="2">
    <source>
        <dbReference type="ARBA" id="ARBA00022723"/>
    </source>
</evidence>
<comment type="similarity">
    <text evidence="1">Belongs to the bacterial solute-binding protein ModA family.</text>
</comment>
<evidence type="ECO:0000313" key="5">
    <source>
        <dbReference type="Proteomes" id="UP000598217"/>
    </source>
</evidence>
<dbReference type="Gene3D" id="3.40.190.10">
    <property type="entry name" value="Periplasmic binding protein-like II"/>
    <property type="match status" value="2"/>
</dbReference>
<dbReference type="RefSeq" id="WP_191270683.1">
    <property type="nucleotide sequence ID" value="NZ_BMXJ01000004.1"/>
</dbReference>
<dbReference type="PANTHER" id="PTHR30632">
    <property type="entry name" value="MOLYBDATE-BINDING PERIPLASMIC PROTEIN"/>
    <property type="match status" value="1"/>
</dbReference>
<evidence type="ECO:0000256" key="3">
    <source>
        <dbReference type="ARBA" id="ARBA00022729"/>
    </source>
</evidence>
<dbReference type="PROSITE" id="PS51257">
    <property type="entry name" value="PROKAR_LIPOPROTEIN"/>
    <property type="match status" value="1"/>
</dbReference>
<keyword evidence="2" id="KW-0479">Metal-binding</keyword>
<dbReference type="InterPro" id="IPR005950">
    <property type="entry name" value="ModA"/>
</dbReference>
<keyword evidence="5" id="KW-1185">Reference proteome</keyword>
<dbReference type="NCBIfam" id="TIGR01256">
    <property type="entry name" value="modA"/>
    <property type="match status" value="1"/>
</dbReference>
<dbReference type="Pfam" id="PF13531">
    <property type="entry name" value="SBP_bac_11"/>
    <property type="match status" value="1"/>
</dbReference>
<accession>A0ABR9HG15</accession>
<gene>
    <name evidence="4" type="ORF">H4W79_002177</name>
</gene>
<keyword evidence="3" id="KW-0732">Signal</keyword>
<comment type="caution">
    <text evidence="4">The sequence shown here is derived from an EMBL/GenBank/DDBJ whole genome shotgun (WGS) entry which is preliminary data.</text>
</comment>
<name>A0ABR9HG15_9ACTN</name>
<dbReference type="Proteomes" id="UP000598217">
    <property type="component" value="Unassembled WGS sequence"/>
</dbReference>
<organism evidence="4 5">
    <name type="scientific">Nocardiopsis terrae</name>
    <dbReference type="NCBI Taxonomy" id="372655"/>
    <lineage>
        <taxon>Bacteria</taxon>
        <taxon>Bacillati</taxon>
        <taxon>Actinomycetota</taxon>
        <taxon>Actinomycetes</taxon>
        <taxon>Streptosporangiales</taxon>
        <taxon>Nocardiopsidaceae</taxon>
        <taxon>Nocardiopsis</taxon>
    </lineage>
</organism>
<sequence length="279" mass="27749">MREHIRGRRPRPDGPFRGRAAALTALVLGATACASGPGAGGGGDGSGAGGELTVFAAASLIDVFEEIAGSFEQERPGVTVTLNFAGSSELAQQINSGAPADVFAAADTATMGQVVDGEGLDADWAAEHGGDALVFATNTLRIAVPPDNPAGVGGLADLAEDDVSVAFCAQEVPCGSATATALEAAGLEVTPVTLEEDVRAVLTKVELDEVDAGLVYATDVASAGGRVEGLEFPGAEEAANDYPIAVLAGAADPDLAADWAGFVATEGAPVLREAGFGTP</sequence>